<proteinExistence type="predicted"/>
<gene>
    <name evidence="3" type="ORF">Q766_15700</name>
</gene>
<dbReference type="eggNOG" id="COG0673">
    <property type="taxonomic scope" value="Bacteria"/>
</dbReference>
<dbReference type="InterPro" id="IPR055170">
    <property type="entry name" value="GFO_IDH_MocA-like_dom"/>
</dbReference>
<dbReference type="Proteomes" id="UP000030111">
    <property type="component" value="Unassembled WGS sequence"/>
</dbReference>
<dbReference type="InterPro" id="IPR036291">
    <property type="entry name" value="NAD(P)-bd_dom_sf"/>
</dbReference>
<dbReference type="SUPFAM" id="SSF55347">
    <property type="entry name" value="Glyceraldehyde-3-phosphate dehydrogenase-like, C-terminal domain"/>
    <property type="match status" value="1"/>
</dbReference>
<keyword evidence="4" id="KW-1185">Reference proteome</keyword>
<dbReference type="Pfam" id="PF01408">
    <property type="entry name" value="GFO_IDH_MocA"/>
    <property type="match status" value="1"/>
</dbReference>
<feature type="domain" description="GFO/IDH/MocA-like oxidoreductase" evidence="2">
    <location>
        <begin position="153"/>
        <end position="216"/>
    </location>
</feature>
<dbReference type="OrthoDB" id="9815825at2"/>
<dbReference type="GO" id="GO:0000166">
    <property type="term" value="F:nucleotide binding"/>
    <property type="evidence" value="ECO:0007669"/>
    <property type="project" value="InterPro"/>
</dbReference>
<evidence type="ECO:0000313" key="3">
    <source>
        <dbReference type="EMBL" id="KGO91885.1"/>
    </source>
</evidence>
<comment type="caution">
    <text evidence="3">The sequence shown here is derived from an EMBL/GenBank/DDBJ whole genome shotgun (WGS) entry which is preliminary data.</text>
</comment>
<sequence length="321" mass="35681">MLKVGVLGAGHLGKIHLRLLNQSQKYELVGFYDPNSENADKVAHEFGYQKFDTISSLIAAVDVVDIVTPTLSHYDCAIEVINAGKHLFIEKPIANTLAEAEEIMLLAKQQNVKGQVGHVERFNPAFTATKNKIENPMFIETHRLAEFNPRGTDVPVVLDLMIHDIDVILSVVKSKVQNIYASGVSVISDTPDIANARIEFENGCVANLTASRISMKNMRKSRFFQKDAYISVDFLDKVCEVVKMKDAPEVPGDFDMILQNAEGIKKQIYFDNPDVEANNAILDELETFADAINNDTTPVVTLEDGTEALRVAHRIIECFKS</sequence>
<dbReference type="InterPro" id="IPR051450">
    <property type="entry name" value="Gfo/Idh/MocA_Oxidoreductases"/>
</dbReference>
<dbReference type="PANTHER" id="PTHR43377:SF1">
    <property type="entry name" value="BILIVERDIN REDUCTASE A"/>
    <property type="match status" value="1"/>
</dbReference>
<name>A0A0A2MUI4_9FLAO</name>
<accession>A0A0A2MUI4</accession>
<dbReference type="SUPFAM" id="SSF51735">
    <property type="entry name" value="NAD(P)-binding Rossmann-fold domains"/>
    <property type="match status" value="1"/>
</dbReference>
<dbReference type="Gene3D" id="3.30.360.10">
    <property type="entry name" value="Dihydrodipicolinate Reductase, domain 2"/>
    <property type="match status" value="1"/>
</dbReference>
<dbReference type="Gene3D" id="3.40.50.720">
    <property type="entry name" value="NAD(P)-binding Rossmann-like Domain"/>
    <property type="match status" value="1"/>
</dbReference>
<dbReference type="STRING" id="1121898.GCA_000422725_00029"/>
<evidence type="ECO:0000313" key="4">
    <source>
        <dbReference type="Proteomes" id="UP000030111"/>
    </source>
</evidence>
<evidence type="ECO:0000259" key="2">
    <source>
        <dbReference type="Pfam" id="PF22725"/>
    </source>
</evidence>
<feature type="domain" description="Gfo/Idh/MocA-like oxidoreductase N-terminal" evidence="1">
    <location>
        <begin position="2"/>
        <end position="118"/>
    </location>
</feature>
<dbReference type="AlphaFoldDB" id="A0A0A2MUI4"/>
<organism evidence="3 4">
    <name type="scientific">Flavobacterium subsaxonicum WB 4.1-42 = DSM 21790</name>
    <dbReference type="NCBI Taxonomy" id="1121898"/>
    <lineage>
        <taxon>Bacteria</taxon>
        <taxon>Pseudomonadati</taxon>
        <taxon>Bacteroidota</taxon>
        <taxon>Flavobacteriia</taxon>
        <taxon>Flavobacteriales</taxon>
        <taxon>Flavobacteriaceae</taxon>
        <taxon>Flavobacterium</taxon>
    </lineage>
</organism>
<protein>
    <submittedName>
        <fullName evidence="3">Oxidoreductase</fullName>
    </submittedName>
</protein>
<dbReference type="InterPro" id="IPR000683">
    <property type="entry name" value="Gfo/Idh/MocA-like_OxRdtase_N"/>
</dbReference>
<evidence type="ECO:0000259" key="1">
    <source>
        <dbReference type="Pfam" id="PF01408"/>
    </source>
</evidence>
<dbReference type="Pfam" id="PF22725">
    <property type="entry name" value="GFO_IDH_MocA_C3"/>
    <property type="match status" value="1"/>
</dbReference>
<dbReference type="PANTHER" id="PTHR43377">
    <property type="entry name" value="BILIVERDIN REDUCTASE A"/>
    <property type="match status" value="1"/>
</dbReference>
<reference evidence="3 4" key="1">
    <citation type="submission" date="2013-09" db="EMBL/GenBank/DDBJ databases">
        <authorList>
            <person name="Zeng Z."/>
            <person name="Chen C."/>
        </authorList>
    </citation>
    <scope>NUCLEOTIDE SEQUENCE [LARGE SCALE GENOMIC DNA]</scope>
    <source>
        <strain evidence="3 4">WB 4.1-42</strain>
    </source>
</reference>
<dbReference type="EMBL" id="JRLY01000014">
    <property type="protein sequence ID" value="KGO91885.1"/>
    <property type="molecule type" value="Genomic_DNA"/>
</dbReference>
<dbReference type="RefSeq" id="WP_026991536.1">
    <property type="nucleotide sequence ID" value="NZ_JRLY01000014.1"/>
</dbReference>